<reference evidence="5" key="5">
    <citation type="journal article" date="2021" name="G3 (Bethesda)">
        <title>Aegilops tauschii genome assembly Aet v5.0 features greater sequence contiguity and improved annotation.</title>
        <authorList>
            <person name="Wang L."/>
            <person name="Zhu T."/>
            <person name="Rodriguez J.C."/>
            <person name="Deal K.R."/>
            <person name="Dubcovsky J."/>
            <person name="McGuire P.E."/>
            <person name="Lux T."/>
            <person name="Spannagl M."/>
            <person name="Mayer K.F.X."/>
            <person name="Baldrich P."/>
            <person name="Meyers B.C."/>
            <person name="Huo N."/>
            <person name="Gu Y.Q."/>
            <person name="Zhou H."/>
            <person name="Devos K.M."/>
            <person name="Bennetzen J.L."/>
            <person name="Unver T."/>
            <person name="Budak H."/>
            <person name="Gulick P.J."/>
            <person name="Galiba G."/>
            <person name="Kalapos B."/>
            <person name="Nelson D.R."/>
            <person name="Li P."/>
            <person name="You F.M."/>
            <person name="Luo M.C."/>
            <person name="Dvorak J."/>
        </authorList>
    </citation>
    <scope>NUCLEOTIDE SEQUENCE [LARGE SCALE GENOMIC DNA]</scope>
    <source>
        <strain evidence="5">cv. AL8/78</strain>
    </source>
</reference>
<evidence type="ECO:0000313" key="6">
    <source>
        <dbReference type="Proteomes" id="UP000015105"/>
    </source>
</evidence>
<feature type="compositionally biased region" description="Pro residues" evidence="3">
    <location>
        <begin position="20"/>
        <end position="29"/>
    </location>
</feature>
<evidence type="ECO:0000259" key="4">
    <source>
        <dbReference type="PROSITE" id="PS50162"/>
    </source>
</evidence>
<dbReference type="Gene3D" id="3.40.50.300">
    <property type="entry name" value="P-loop containing nucleotide triphosphate hydrolases"/>
    <property type="match status" value="1"/>
</dbReference>
<dbReference type="Pfam" id="PF08423">
    <property type="entry name" value="Rad51"/>
    <property type="match status" value="1"/>
</dbReference>
<dbReference type="InterPro" id="IPR013632">
    <property type="entry name" value="Rad51_C"/>
</dbReference>
<evidence type="ECO:0000256" key="2">
    <source>
        <dbReference type="ARBA" id="ARBA00023242"/>
    </source>
</evidence>
<evidence type="ECO:0000256" key="1">
    <source>
        <dbReference type="ARBA" id="ARBA00004123"/>
    </source>
</evidence>
<dbReference type="PROSITE" id="PS50162">
    <property type="entry name" value="RECA_2"/>
    <property type="match status" value="1"/>
</dbReference>
<keyword evidence="2" id="KW-0539">Nucleus</keyword>
<dbReference type="GO" id="GO:0000400">
    <property type="term" value="F:four-way junction DNA binding"/>
    <property type="evidence" value="ECO:0007669"/>
    <property type="project" value="TreeGrafter"/>
</dbReference>
<dbReference type="AlphaFoldDB" id="A0A453SVT3"/>
<reference evidence="6" key="2">
    <citation type="journal article" date="2017" name="Nat. Plants">
        <title>The Aegilops tauschii genome reveals multiple impacts of transposons.</title>
        <authorList>
            <person name="Zhao G."/>
            <person name="Zou C."/>
            <person name="Li K."/>
            <person name="Wang K."/>
            <person name="Li T."/>
            <person name="Gao L."/>
            <person name="Zhang X."/>
            <person name="Wang H."/>
            <person name="Yang Z."/>
            <person name="Liu X."/>
            <person name="Jiang W."/>
            <person name="Mao L."/>
            <person name="Kong X."/>
            <person name="Jiao Y."/>
            <person name="Jia J."/>
        </authorList>
    </citation>
    <scope>NUCLEOTIDE SEQUENCE [LARGE SCALE GENOMIC DNA]</scope>
    <source>
        <strain evidence="6">cv. AL8/78</strain>
    </source>
</reference>
<feature type="region of interest" description="Disordered" evidence="3">
    <location>
        <begin position="1"/>
        <end position="34"/>
    </location>
</feature>
<dbReference type="SUPFAM" id="SSF52540">
    <property type="entry name" value="P-loop containing nucleoside triphosphate hydrolases"/>
    <property type="match status" value="1"/>
</dbReference>
<comment type="subcellular location">
    <subcellularLocation>
        <location evidence="1">Nucleus</location>
    </subcellularLocation>
</comment>
<dbReference type="GO" id="GO:0007131">
    <property type="term" value="P:reciprocal meiotic recombination"/>
    <property type="evidence" value="ECO:0007669"/>
    <property type="project" value="TreeGrafter"/>
</dbReference>
<reference evidence="5" key="3">
    <citation type="journal article" date="2017" name="Nature">
        <title>Genome sequence of the progenitor of the wheat D genome Aegilops tauschii.</title>
        <authorList>
            <person name="Luo M.C."/>
            <person name="Gu Y.Q."/>
            <person name="Puiu D."/>
            <person name="Wang H."/>
            <person name="Twardziok S.O."/>
            <person name="Deal K.R."/>
            <person name="Huo N."/>
            <person name="Zhu T."/>
            <person name="Wang L."/>
            <person name="Wang Y."/>
            <person name="McGuire P.E."/>
            <person name="Liu S."/>
            <person name="Long H."/>
            <person name="Ramasamy R.K."/>
            <person name="Rodriguez J.C."/>
            <person name="Van S.L."/>
            <person name="Yuan L."/>
            <person name="Wang Z."/>
            <person name="Xia Z."/>
            <person name="Xiao L."/>
            <person name="Anderson O.D."/>
            <person name="Ouyang S."/>
            <person name="Liang Y."/>
            <person name="Zimin A.V."/>
            <person name="Pertea G."/>
            <person name="Qi P."/>
            <person name="Bennetzen J.L."/>
            <person name="Dai X."/>
            <person name="Dawson M.W."/>
            <person name="Muller H.G."/>
            <person name="Kugler K."/>
            <person name="Rivarola-Duarte L."/>
            <person name="Spannagl M."/>
            <person name="Mayer K.F.X."/>
            <person name="Lu F.H."/>
            <person name="Bevan M.W."/>
            <person name="Leroy P."/>
            <person name="Li P."/>
            <person name="You F.M."/>
            <person name="Sun Q."/>
            <person name="Liu Z."/>
            <person name="Lyons E."/>
            <person name="Wicker T."/>
            <person name="Salzberg S.L."/>
            <person name="Devos K.M."/>
            <person name="Dvorak J."/>
        </authorList>
    </citation>
    <scope>NUCLEOTIDE SEQUENCE [LARGE SCALE GENOMIC DNA]</scope>
    <source>
        <strain evidence="5">cv. AL8/78</strain>
    </source>
</reference>
<dbReference type="GO" id="GO:0005815">
    <property type="term" value="C:microtubule organizing center"/>
    <property type="evidence" value="ECO:0007669"/>
    <property type="project" value="TreeGrafter"/>
</dbReference>
<keyword evidence="6" id="KW-1185">Reference proteome</keyword>
<evidence type="ECO:0000313" key="5">
    <source>
        <dbReference type="EnsemblPlants" id="AET7Gv21118900.24"/>
    </source>
</evidence>
<dbReference type="InterPro" id="IPR051988">
    <property type="entry name" value="HRR_RAD51_Paralog"/>
</dbReference>
<dbReference type="GO" id="GO:0000723">
    <property type="term" value="P:telomere maintenance"/>
    <property type="evidence" value="ECO:0007669"/>
    <property type="project" value="TreeGrafter"/>
</dbReference>
<dbReference type="STRING" id="200361.A0A453SVT3"/>
<proteinExistence type="predicted"/>
<dbReference type="PANTHER" id="PTHR46457">
    <property type="entry name" value="DNA REPAIR PROTEIN RAD51 HOMOLOG 4"/>
    <property type="match status" value="1"/>
</dbReference>
<name>A0A453SVT3_AEGTS</name>
<protein>
    <recommendedName>
        <fullName evidence="4">RecA family profile 1 domain-containing protein</fullName>
    </recommendedName>
</protein>
<reference evidence="5" key="4">
    <citation type="submission" date="2019-03" db="UniProtKB">
        <authorList>
            <consortium name="EnsemblPlants"/>
        </authorList>
    </citation>
    <scope>IDENTIFICATION</scope>
</reference>
<dbReference type="Gramene" id="AET7Gv21118900.24">
    <property type="protein sequence ID" value="AET7Gv21118900.24"/>
    <property type="gene ID" value="AET7Gv21118900"/>
</dbReference>
<dbReference type="EnsemblPlants" id="AET7Gv21118900.24">
    <property type="protein sequence ID" value="AET7Gv21118900.24"/>
    <property type="gene ID" value="AET7Gv21118900"/>
</dbReference>
<accession>A0A453SVT3</accession>
<dbReference type="GO" id="GO:0033063">
    <property type="term" value="C:Rad51B-Rad51C-Rad51D-XRCC2 complex"/>
    <property type="evidence" value="ECO:0007669"/>
    <property type="project" value="TreeGrafter"/>
</dbReference>
<dbReference type="GO" id="GO:0005657">
    <property type="term" value="C:replication fork"/>
    <property type="evidence" value="ECO:0007669"/>
    <property type="project" value="TreeGrafter"/>
</dbReference>
<dbReference type="InterPro" id="IPR020588">
    <property type="entry name" value="RecA_ATP-bd"/>
</dbReference>
<dbReference type="GO" id="GO:0003697">
    <property type="term" value="F:single-stranded DNA binding"/>
    <property type="evidence" value="ECO:0007669"/>
    <property type="project" value="TreeGrafter"/>
</dbReference>
<sequence length="322" mass="34737">ALPRRPPPLLRRATTGRTPRCPPPAPLPPSNDRAIRAPFRTAAPPLPVPFSASPARDGAARRRCSLVPSGLRRLVAAACTSDPERRRRETRKEEEEGWRTAVSRNCSSTPLAQESLACCTACLLLGSGQGGRAHMDMNEEQPHVEDRCVPWSDGMQLLKDAAEGKHFLPTGLEGIDTLLGGGLRKGQLTEITGQSSSGKTQVCLYSAAHVAARHMGAVLYLDTSNSFSPSRIAHILDELPISLIKEPKDMRLKRVMSSIICESVFDIFALFEVLDRLEVSLNCKVTNGSNKICLLIIDSVSSLLAPIIGGKNSQGSCIALSD</sequence>
<feature type="domain" description="RecA family profile 1" evidence="4">
    <location>
        <begin position="164"/>
        <end position="322"/>
    </location>
</feature>
<dbReference type="PANTHER" id="PTHR46457:SF1">
    <property type="entry name" value="DNA REPAIR PROTEIN RAD51 HOMOLOG 4"/>
    <property type="match status" value="1"/>
</dbReference>
<dbReference type="Proteomes" id="UP000015105">
    <property type="component" value="Chromosome 7D"/>
</dbReference>
<dbReference type="GO" id="GO:0140664">
    <property type="term" value="F:ATP-dependent DNA damage sensor activity"/>
    <property type="evidence" value="ECO:0007669"/>
    <property type="project" value="InterPro"/>
</dbReference>
<dbReference type="InterPro" id="IPR027417">
    <property type="entry name" value="P-loop_NTPase"/>
</dbReference>
<dbReference type="GO" id="GO:0005524">
    <property type="term" value="F:ATP binding"/>
    <property type="evidence" value="ECO:0007669"/>
    <property type="project" value="InterPro"/>
</dbReference>
<evidence type="ECO:0000256" key="3">
    <source>
        <dbReference type="SAM" id="MobiDB-lite"/>
    </source>
</evidence>
<dbReference type="GO" id="GO:0042148">
    <property type="term" value="P:DNA strand invasion"/>
    <property type="evidence" value="ECO:0007669"/>
    <property type="project" value="TreeGrafter"/>
</dbReference>
<reference evidence="6" key="1">
    <citation type="journal article" date="2014" name="Science">
        <title>Ancient hybridizations among the ancestral genomes of bread wheat.</title>
        <authorList>
            <consortium name="International Wheat Genome Sequencing Consortium,"/>
            <person name="Marcussen T."/>
            <person name="Sandve S.R."/>
            <person name="Heier L."/>
            <person name="Spannagl M."/>
            <person name="Pfeifer M."/>
            <person name="Jakobsen K.S."/>
            <person name="Wulff B.B."/>
            <person name="Steuernagel B."/>
            <person name="Mayer K.F."/>
            <person name="Olsen O.A."/>
        </authorList>
    </citation>
    <scope>NUCLEOTIDE SEQUENCE [LARGE SCALE GENOMIC DNA]</scope>
    <source>
        <strain evidence="6">cv. AL8/78</strain>
    </source>
</reference>
<dbReference type="GO" id="GO:0000724">
    <property type="term" value="P:double-strand break repair via homologous recombination"/>
    <property type="evidence" value="ECO:0007669"/>
    <property type="project" value="TreeGrafter"/>
</dbReference>
<organism evidence="5 6">
    <name type="scientific">Aegilops tauschii subsp. strangulata</name>
    <name type="common">Goatgrass</name>
    <dbReference type="NCBI Taxonomy" id="200361"/>
    <lineage>
        <taxon>Eukaryota</taxon>
        <taxon>Viridiplantae</taxon>
        <taxon>Streptophyta</taxon>
        <taxon>Embryophyta</taxon>
        <taxon>Tracheophyta</taxon>
        <taxon>Spermatophyta</taxon>
        <taxon>Magnoliopsida</taxon>
        <taxon>Liliopsida</taxon>
        <taxon>Poales</taxon>
        <taxon>Poaceae</taxon>
        <taxon>BOP clade</taxon>
        <taxon>Pooideae</taxon>
        <taxon>Triticodae</taxon>
        <taxon>Triticeae</taxon>
        <taxon>Triticinae</taxon>
        <taxon>Aegilops</taxon>
    </lineage>
</organism>
<feature type="compositionally biased region" description="Low complexity" evidence="3">
    <location>
        <begin position="10"/>
        <end position="19"/>
    </location>
</feature>